<dbReference type="Pfam" id="PF14107">
    <property type="entry name" value="DUF4280"/>
    <property type="match status" value="1"/>
</dbReference>
<evidence type="ECO:0000313" key="1">
    <source>
        <dbReference type="EMBL" id="SHM00882.1"/>
    </source>
</evidence>
<gene>
    <name evidence="1" type="ORF">SAMN05444484_103291</name>
</gene>
<dbReference type="SUPFAM" id="SSF55486">
    <property type="entry name" value="Metalloproteases ('zincins'), catalytic domain"/>
    <property type="match status" value="1"/>
</dbReference>
<dbReference type="OrthoDB" id="1221248at2"/>
<evidence type="ECO:0008006" key="3">
    <source>
        <dbReference type="Google" id="ProtNLM"/>
    </source>
</evidence>
<dbReference type="InterPro" id="IPR025460">
    <property type="entry name" value="DUF4280"/>
</dbReference>
<dbReference type="STRING" id="946677.SAMN05444484_103291"/>
<keyword evidence="2" id="KW-1185">Reference proteome</keyword>
<dbReference type="RefSeq" id="WP_082815741.1">
    <property type="nucleotide sequence ID" value="NZ_FRBT01000003.1"/>
</dbReference>
<accession>A0A1M7F9W8</accession>
<protein>
    <recommendedName>
        <fullName evidence="3">DUF4280 domain-containing protein</fullName>
    </recommendedName>
</protein>
<name>A0A1M7F9W8_9FLAO</name>
<dbReference type="Proteomes" id="UP000184028">
    <property type="component" value="Unassembled WGS sequence"/>
</dbReference>
<organism evidence="1 2">
    <name type="scientific">Flavobacterium chilense</name>
    <dbReference type="NCBI Taxonomy" id="946677"/>
    <lineage>
        <taxon>Bacteria</taxon>
        <taxon>Pseudomonadati</taxon>
        <taxon>Bacteroidota</taxon>
        <taxon>Flavobacteriia</taxon>
        <taxon>Flavobacteriales</taxon>
        <taxon>Flavobacteriaceae</taxon>
        <taxon>Flavobacterium</taxon>
    </lineage>
</organism>
<proteinExistence type="predicted"/>
<evidence type="ECO:0000313" key="2">
    <source>
        <dbReference type="Proteomes" id="UP000184028"/>
    </source>
</evidence>
<sequence>MGRINDWLTNFLMGDDEGKFVDITSLNNHEVTEESFKAGKSLLEEAQKINQKEQDAKDGLKLVIDRAKLKCDLCTVPAGDLKVNYDTPGTQDKRTATVAEKDSISLIFKGNCKKSPYQSSPCASVMKLSEWKNPGTVHFQDKLALLLKSSIKCEYGGIDIKITDCRQRNVIDEIDITGMPVHDITEETDVDFIVYPRIWMDNPWMLNYNLDWNRDKDEIFQLRSNEHSKIFDNCIRGKDIFTDFYNKNKVKINNQEYFPPYLRMFKDHNIVTGNNVVLSLYLTFDKVKNIKDEKIVLDYDAAVFDAGFTDDGITIHNKDFIIDKKYFKDQYYTLSDNDPERKTKYEVIVKSDEKKIIINKFMIKCKQTITDNKQIKFLNKKNEVVGVLTVRPNDSFIFSKRKIKYIKIKRKSYANQDLETIKRNLTSTYIQDNNGKEIKFDNENTFLQKFTEKLINTYFSRIGVNFPVNFSLDEIEIDENSLIEKKIISNSLVLDGAKYLEMVEKQYFKEKGITEEDLKENIFVFISPIDEPMKADTNAKTGAFVVYEDVFIFSAMVYIFDIDTILHEIGHEMGLKHPFAIGLKDIVSKQSYLEQIKHNKETKDGESKVVEKWREDLKTRKSTGYPFKFGEETISNKVEWKKRIDEEELIYKTQIADLDRIITSTENLIHFFTRIEEYHKIYFNQYTTDTIMDYTILHYGFFDYQFDIIKKLNDEFKHI</sequence>
<dbReference type="AlphaFoldDB" id="A0A1M7F9W8"/>
<reference evidence="2" key="1">
    <citation type="submission" date="2016-11" db="EMBL/GenBank/DDBJ databases">
        <authorList>
            <person name="Varghese N."/>
            <person name="Submissions S."/>
        </authorList>
    </citation>
    <scope>NUCLEOTIDE SEQUENCE [LARGE SCALE GENOMIC DNA]</scope>
    <source>
        <strain evidence="2">DSM 24724</strain>
    </source>
</reference>
<dbReference type="EMBL" id="FRBT01000003">
    <property type="protein sequence ID" value="SHM00882.1"/>
    <property type="molecule type" value="Genomic_DNA"/>
</dbReference>